<keyword evidence="7" id="KW-1185">Reference proteome</keyword>
<dbReference type="Gene3D" id="3.20.20.140">
    <property type="entry name" value="Metal-dependent hydrolases"/>
    <property type="match status" value="1"/>
</dbReference>
<dbReference type="GO" id="GO:0008270">
    <property type="term" value="F:zinc ion binding"/>
    <property type="evidence" value="ECO:0007669"/>
    <property type="project" value="TreeGrafter"/>
</dbReference>
<evidence type="ECO:0000313" key="7">
    <source>
        <dbReference type="Proteomes" id="UP000193247"/>
    </source>
</evidence>
<dbReference type="EMBL" id="NCXP01000004">
    <property type="protein sequence ID" value="OSC42129.1"/>
    <property type="molecule type" value="Genomic_DNA"/>
</dbReference>
<keyword evidence="4" id="KW-0862">Zinc</keyword>
<proteinExistence type="predicted"/>
<keyword evidence="3" id="KW-0378">Hydrolase</keyword>
<accession>A0A1X2LZJ9</accession>
<dbReference type="PANTHER" id="PTHR11271:SF6">
    <property type="entry name" value="GUANINE DEAMINASE"/>
    <property type="match status" value="1"/>
</dbReference>
<evidence type="ECO:0000256" key="3">
    <source>
        <dbReference type="ARBA" id="ARBA00022801"/>
    </source>
</evidence>
<gene>
    <name evidence="6" type="ORF">B8W66_06335</name>
</gene>
<dbReference type="GO" id="GO:0008892">
    <property type="term" value="F:guanine deaminase activity"/>
    <property type="evidence" value="ECO:0007669"/>
    <property type="project" value="TreeGrafter"/>
</dbReference>
<evidence type="ECO:0000259" key="5">
    <source>
        <dbReference type="Pfam" id="PF01979"/>
    </source>
</evidence>
<dbReference type="Pfam" id="PF01979">
    <property type="entry name" value="Amidohydro_1"/>
    <property type="match status" value="1"/>
</dbReference>
<name>A0A1X2LZJ9_9MYCO</name>
<dbReference type="SUPFAM" id="SSF51338">
    <property type="entry name" value="Composite domain of metallo-dependent hydrolases"/>
    <property type="match status" value="2"/>
</dbReference>
<comment type="cofactor">
    <cofactor evidence="1">
        <name>Zn(2+)</name>
        <dbReference type="ChEBI" id="CHEBI:29105"/>
    </cofactor>
</comment>
<evidence type="ECO:0000256" key="2">
    <source>
        <dbReference type="ARBA" id="ARBA00022723"/>
    </source>
</evidence>
<dbReference type="Gene3D" id="2.30.40.10">
    <property type="entry name" value="Urease, subunit C, domain 1"/>
    <property type="match status" value="1"/>
</dbReference>
<reference evidence="6 7" key="1">
    <citation type="submission" date="2017-04" db="EMBL/GenBank/DDBJ databases">
        <title>The new phylogeny of genus Mycobacterium.</title>
        <authorList>
            <person name="Tortoli E."/>
            <person name="Trovato A."/>
            <person name="Cirillo D.M."/>
        </authorList>
    </citation>
    <scope>NUCLEOTIDE SEQUENCE [LARGE SCALE GENOMIC DNA]</scope>
    <source>
        <strain evidence="6 7">TBL 1200985</strain>
    </source>
</reference>
<dbReference type="PANTHER" id="PTHR11271">
    <property type="entry name" value="GUANINE DEAMINASE"/>
    <property type="match status" value="1"/>
</dbReference>
<keyword evidence="2" id="KW-0479">Metal-binding</keyword>
<dbReference type="RefSeq" id="WP_085324168.1">
    <property type="nucleotide sequence ID" value="NZ_NCXP01000004.1"/>
</dbReference>
<dbReference type="OrthoDB" id="3189065at2"/>
<dbReference type="Proteomes" id="UP000193247">
    <property type="component" value="Unassembled WGS sequence"/>
</dbReference>
<dbReference type="UniPathway" id="UPA00603">
    <property type="reaction ID" value="UER00660"/>
</dbReference>
<protein>
    <submittedName>
        <fullName evidence="6">Guanine deaminase</fullName>
    </submittedName>
</protein>
<comment type="caution">
    <text evidence="6">The sequence shown here is derived from an EMBL/GenBank/DDBJ whole genome shotgun (WGS) entry which is preliminary data.</text>
</comment>
<dbReference type="STRING" id="1430326.B8W66_06335"/>
<dbReference type="SUPFAM" id="SSF51556">
    <property type="entry name" value="Metallo-dependent hydrolases"/>
    <property type="match status" value="1"/>
</dbReference>
<organism evidence="6 7">
    <name type="scientific">Mycobacterium decipiens</name>
    <dbReference type="NCBI Taxonomy" id="1430326"/>
    <lineage>
        <taxon>Bacteria</taxon>
        <taxon>Bacillati</taxon>
        <taxon>Actinomycetota</taxon>
        <taxon>Actinomycetes</taxon>
        <taxon>Mycobacteriales</taxon>
        <taxon>Mycobacteriaceae</taxon>
        <taxon>Mycobacterium</taxon>
    </lineage>
</organism>
<dbReference type="AlphaFoldDB" id="A0A1X2LZJ9"/>
<evidence type="ECO:0000256" key="1">
    <source>
        <dbReference type="ARBA" id="ARBA00001947"/>
    </source>
</evidence>
<dbReference type="GO" id="GO:0005829">
    <property type="term" value="C:cytosol"/>
    <property type="evidence" value="ECO:0007669"/>
    <property type="project" value="TreeGrafter"/>
</dbReference>
<dbReference type="GO" id="GO:0006147">
    <property type="term" value="P:guanine catabolic process"/>
    <property type="evidence" value="ECO:0007669"/>
    <property type="project" value="UniProtKB-UniPathway"/>
</dbReference>
<feature type="domain" description="Amidohydrolase-related" evidence="5">
    <location>
        <begin position="67"/>
        <end position="423"/>
    </location>
</feature>
<dbReference type="InterPro" id="IPR006680">
    <property type="entry name" value="Amidohydro-rel"/>
</dbReference>
<dbReference type="InterPro" id="IPR051607">
    <property type="entry name" value="Metallo-dep_hydrolases"/>
</dbReference>
<evidence type="ECO:0000313" key="6">
    <source>
        <dbReference type="EMBL" id="OSC42129.1"/>
    </source>
</evidence>
<sequence length="466" mass="49998">MASRIHLGHIFHLADAPLVTHAAKALVSISEGALIVGDDGLIQFCGEAADVPWRFQSATVSDHRPGFLLPGFVDTHVHFPQTYAGAAYGGGQLPEWLTRCVYPAEARFADPAFAQPAAVEFCDRRIATGTTAAMVFGSAFPHAQDALFTETQRRGLRLVSGRGIQTAGPTAAAPLMTSEQDAIRLAREEIDKWHAADTGRVSTALLHVAVAPRYSLAVTPSTLKRLGDLYDSVRDRGVYFHSHLNENNRPGTGEVAATKQAYQVDSYLDTYDGKFLPGSAVGGSSMLGRRSILAHAVHCQDSELERMAETGTSISHCPISQQFLGSGTMPWLRTVESGVNIAAGTDFGGGDEWLIPQVVAAAYKVHISEPGTAGVCMHPAEMLFIATLGGARALDMEDRFGNFDVGKEADFVVVDPRRTPALNAALNHGVRSDDAEIARDQTLFGLLMGIRETSIAETYVQGRRLG</sequence>
<dbReference type="InterPro" id="IPR032466">
    <property type="entry name" value="Metal_Hydrolase"/>
</dbReference>
<dbReference type="InterPro" id="IPR011059">
    <property type="entry name" value="Metal-dep_hydrolase_composite"/>
</dbReference>
<evidence type="ECO:0000256" key="4">
    <source>
        <dbReference type="ARBA" id="ARBA00022833"/>
    </source>
</evidence>